<dbReference type="InterPro" id="IPR029016">
    <property type="entry name" value="GAF-like_dom_sf"/>
</dbReference>
<dbReference type="Gene3D" id="1.10.287.130">
    <property type="match status" value="1"/>
</dbReference>
<dbReference type="EMBL" id="LSNE01000018">
    <property type="protein sequence ID" value="KXI27028.1"/>
    <property type="molecule type" value="Genomic_DNA"/>
</dbReference>
<dbReference type="InterPro" id="IPR036890">
    <property type="entry name" value="HATPase_C_sf"/>
</dbReference>
<evidence type="ECO:0000256" key="3">
    <source>
        <dbReference type="ARBA" id="ARBA00022553"/>
    </source>
</evidence>
<dbReference type="SMART" id="SM00387">
    <property type="entry name" value="HATPase_c"/>
    <property type="match status" value="1"/>
</dbReference>
<keyword evidence="3" id="KW-0597">Phosphoprotein</keyword>
<dbReference type="Pfam" id="PF02518">
    <property type="entry name" value="HATPase_c"/>
    <property type="match status" value="1"/>
</dbReference>
<dbReference type="EC" id="2.7.13.3" evidence="2"/>
<gene>
    <name evidence="5" type="ORF">AX660_02580</name>
</gene>
<dbReference type="InterPro" id="IPR003661">
    <property type="entry name" value="HisK_dim/P_dom"/>
</dbReference>
<protein>
    <recommendedName>
        <fullName evidence="2">histidine kinase</fullName>
        <ecNumber evidence="2">2.7.13.3</ecNumber>
    </recommendedName>
</protein>
<dbReference type="InterPro" id="IPR005467">
    <property type="entry name" value="His_kinase_dom"/>
</dbReference>
<dbReference type="PRINTS" id="PR00344">
    <property type="entry name" value="BCTRLSENSOR"/>
</dbReference>
<dbReference type="Gene3D" id="3.30.450.40">
    <property type="match status" value="1"/>
</dbReference>
<dbReference type="PANTHER" id="PTHR43065:SF47">
    <property type="match status" value="1"/>
</dbReference>
<evidence type="ECO:0000256" key="1">
    <source>
        <dbReference type="ARBA" id="ARBA00000085"/>
    </source>
</evidence>
<dbReference type="AlphaFoldDB" id="A0A148KLA9"/>
<keyword evidence="6" id="KW-1185">Reference proteome</keyword>
<dbReference type="SUPFAM" id="SSF55874">
    <property type="entry name" value="ATPase domain of HSP90 chaperone/DNA topoisomerase II/histidine kinase"/>
    <property type="match status" value="1"/>
</dbReference>
<evidence type="ECO:0000313" key="6">
    <source>
        <dbReference type="Proteomes" id="UP000070299"/>
    </source>
</evidence>
<evidence type="ECO:0000256" key="2">
    <source>
        <dbReference type="ARBA" id="ARBA00012438"/>
    </source>
</evidence>
<dbReference type="PROSITE" id="PS50109">
    <property type="entry name" value="HIS_KIN"/>
    <property type="match status" value="1"/>
</dbReference>
<evidence type="ECO:0000313" key="5">
    <source>
        <dbReference type="EMBL" id="KXI27028.1"/>
    </source>
</evidence>
<dbReference type="InterPro" id="IPR003594">
    <property type="entry name" value="HATPase_dom"/>
</dbReference>
<dbReference type="STRING" id="1799789.AX660_02580"/>
<dbReference type="Proteomes" id="UP000070299">
    <property type="component" value="Unassembled WGS sequence"/>
</dbReference>
<dbReference type="InterPro" id="IPR004358">
    <property type="entry name" value="Sig_transdc_His_kin-like_C"/>
</dbReference>
<name>A0A148KLA9_9ALTE</name>
<organism evidence="5 6">
    <name type="scientific">Paraglaciecola hydrolytica</name>
    <dbReference type="NCBI Taxonomy" id="1799789"/>
    <lineage>
        <taxon>Bacteria</taxon>
        <taxon>Pseudomonadati</taxon>
        <taxon>Pseudomonadota</taxon>
        <taxon>Gammaproteobacteria</taxon>
        <taxon>Alteromonadales</taxon>
        <taxon>Alteromonadaceae</taxon>
        <taxon>Paraglaciecola</taxon>
    </lineage>
</organism>
<dbReference type="GO" id="GO:0000155">
    <property type="term" value="F:phosphorelay sensor kinase activity"/>
    <property type="evidence" value="ECO:0007669"/>
    <property type="project" value="InterPro"/>
</dbReference>
<proteinExistence type="predicted"/>
<sequence length="370" mass="40825">MLISANIHQSDAWATLQQSATDHSIQANWTLPIVSSAGVVSGLVSVFFNSTKMPTNENLAIVQQGARTLAALITHAKSKTLELRKQLSLHQQLENRQNALNDSNGLLKKALAQRTEVQSQLIELENMAALGTMMSSLTHEMNTPIGVAITAASFLHDVQQMVLKKLQDEQLKKSELVSYFNDAAEASIIIERNLSRADELIKTFKQLSIDQHSQDLRSFNLCEYVYEVLLSLKPRLKATPHKFCIDVPADLTISSNAGAISQLLINLIMNSAQHAFPKGSIGQIIIKARLTKADNNLKNVQIDYYDNGIGMNEETIENIYKPFFTLARDSGGSGLGMHICNNIVMKVLRGNIDCQSQPGKGVHFSLNFPI</sequence>
<dbReference type="PANTHER" id="PTHR43065">
    <property type="entry name" value="SENSOR HISTIDINE KINASE"/>
    <property type="match status" value="1"/>
</dbReference>
<reference evidence="6" key="1">
    <citation type="submission" date="2016-02" db="EMBL/GenBank/DDBJ databases">
        <authorList>
            <person name="Schultz-Johansen M."/>
            <person name="Glaring M.A."/>
            <person name="Bech P.K."/>
            <person name="Stougaard P."/>
        </authorList>
    </citation>
    <scope>NUCLEOTIDE SEQUENCE [LARGE SCALE GENOMIC DNA]</scope>
    <source>
        <strain evidence="6">S66</strain>
    </source>
</reference>
<dbReference type="Gene3D" id="3.30.565.10">
    <property type="entry name" value="Histidine kinase-like ATPase, C-terminal domain"/>
    <property type="match status" value="1"/>
</dbReference>
<dbReference type="CDD" id="cd00082">
    <property type="entry name" value="HisKA"/>
    <property type="match status" value="1"/>
</dbReference>
<evidence type="ECO:0000259" key="4">
    <source>
        <dbReference type="PROSITE" id="PS50109"/>
    </source>
</evidence>
<dbReference type="SUPFAM" id="SSF55781">
    <property type="entry name" value="GAF domain-like"/>
    <property type="match status" value="1"/>
</dbReference>
<comment type="caution">
    <text evidence="5">The sequence shown here is derived from an EMBL/GenBank/DDBJ whole genome shotgun (WGS) entry which is preliminary data.</text>
</comment>
<accession>A0A148KLA9</accession>
<comment type="catalytic activity">
    <reaction evidence="1">
        <text>ATP + protein L-histidine = ADP + protein N-phospho-L-histidine.</text>
        <dbReference type="EC" id="2.7.13.3"/>
    </reaction>
</comment>
<feature type="domain" description="Histidine kinase" evidence="4">
    <location>
        <begin position="136"/>
        <end position="370"/>
    </location>
</feature>